<dbReference type="Gene3D" id="3.40.50.150">
    <property type="entry name" value="Vaccinia Virus protein VP39"/>
    <property type="match status" value="1"/>
</dbReference>
<dbReference type="SUPFAM" id="SSF53335">
    <property type="entry name" value="S-adenosyl-L-methionine-dependent methyltransferases"/>
    <property type="match status" value="1"/>
</dbReference>
<dbReference type="PANTHER" id="PTHR36112:SF1">
    <property type="entry name" value="RIBOSOMAL RNA SMALL SUBUNIT METHYLTRANSFERASE J"/>
    <property type="match status" value="1"/>
</dbReference>
<dbReference type="PANTHER" id="PTHR36112">
    <property type="entry name" value="RIBOSOMAL RNA SMALL SUBUNIT METHYLTRANSFERASE J"/>
    <property type="match status" value="1"/>
</dbReference>
<proteinExistence type="predicted"/>
<dbReference type="Proteomes" id="UP000516361">
    <property type="component" value="Chromosome"/>
</dbReference>
<dbReference type="RefSeq" id="WP_198423036.1">
    <property type="nucleotide sequence ID" value="NZ_AP018712.1"/>
</dbReference>
<dbReference type="GO" id="GO:0008990">
    <property type="term" value="F:rRNA (guanine-N2-)-methyltransferase activity"/>
    <property type="evidence" value="ECO:0007669"/>
    <property type="project" value="InterPro"/>
</dbReference>
<dbReference type="InterPro" id="IPR029063">
    <property type="entry name" value="SAM-dependent_MTases_sf"/>
</dbReference>
<dbReference type="KEGG" id="ocy:OSSY52_14250"/>
<evidence type="ECO:0000313" key="2">
    <source>
        <dbReference type="Proteomes" id="UP000516361"/>
    </source>
</evidence>
<keyword evidence="2" id="KW-1185">Reference proteome</keyword>
<reference evidence="1 2" key="1">
    <citation type="submission" date="2018-06" db="EMBL/GenBank/DDBJ databases">
        <title>Genome sequencing of Oceanotoga sp. sy52.</title>
        <authorList>
            <person name="Mori K."/>
        </authorList>
    </citation>
    <scope>NUCLEOTIDE SEQUENCE [LARGE SCALE GENOMIC DNA]</scope>
    <source>
        <strain evidence="2">sy52</strain>
    </source>
</reference>
<dbReference type="Pfam" id="PF04445">
    <property type="entry name" value="SAM_MT"/>
    <property type="match status" value="1"/>
</dbReference>
<keyword evidence="1" id="KW-0489">Methyltransferase</keyword>
<protein>
    <submittedName>
        <fullName evidence="1">O-methyltransferase</fullName>
    </submittedName>
</protein>
<keyword evidence="1" id="KW-0808">Transferase</keyword>
<organism evidence="1 2">
    <name type="scientific">Tepiditoga spiralis</name>
    <dbReference type="NCBI Taxonomy" id="2108365"/>
    <lineage>
        <taxon>Bacteria</taxon>
        <taxon>Thermotogati</taxon>
        <taxon>Thermotogota</taxon>
        <taxon>Thermotogae</taxon>
        <taxon>Petrotogales</taxon>
        <taxon>Petrotogaceae</taxon>
        <taxon>Tepiditoga</taxon>
    </lineage>
</organism>
<dbReference type="InterPro" id="IPR007536">
    <property type="entry name" value="16SrRNA_methylTrfase_J"/>
</dbReference>
<dbReference type="FunCoup" id="A0A7G1G7V2">
    <property type="interactions" value="3"/>
</dbReference>
<dbReference type="EMBL" id="AP018712">
    <property type="protein sequence ID" value="BBE31284.1"/>
    <property type="molecule type" value="Genomic_DNA"/>
</dbReference>
<evidence type="ECO:0000313" key="1">
    <source>
        <dbReference type="EMBL" id="BBE31284.1"/>
    </source>
</evidence>
<gene>
    <name evidence="1" type="ORF">OSSY52_14250</name>
</gene>
<sequence>MENQSMKWIFTTSHKPAKQQVLKAQHLATKYSGRYISRRHVGKYIDEKGFYFVVEKDMSLSAKWKGGSFFYHPSISKIKMKTYTKTGHDFLIESIAPSSDDKVLDLTMGLGSEALLIANFAKEVIGVEGAFPTYLVVKEGLKNYKYKENWMIKASKKIKIINNNYKNYIRLFKDNSIDIVYCDPMFENPNYKSSSLNPLRRFAVYDLLTQEDINEMVRISKKRVIIKARDIDSIWNRIKVEKKMGSKRSGIIFGVIEKK</sequence>
<dbReference type="InParanoid" id="A0A7G1G7V2"/>
<accession>A0A7G1G7V2</accession>
<name>A0A7G1G7V2_9BACT</name>
<dbReference type="AlphaFoldDB" id="A0A7G1G7V2"/>